<dbReference type="InterPro" id="IPR002641">
    <property type="entry name" value="PNPLA_dom"/>
</dbReference>
<evidence type="ECO:0000313" key="7">
    <source>
        <dbReference type="Proteomes" id="UP000176864"/>
    </source>
</evidence>
<dbReference type="GO" id="GO:0016787">
    <property type="term" value="F:hydrolase activity"/>
    <property type="evidence" value="ECO:0007669"/>
    <property type="project" value="UniProtKB-UniRule"/>
</dbReference>
<evidence type="ECO:0000256" key="1">
    <source>
        <dbReference type="ARBA" id="ARBA00022801"/>
    </source>
</evidence>
<feature type="domain" description="PNPLA" evidence="5">
    <location>
        <begin position="24"/>
        <end position="183"/>
    </location>
</feature>
<dbReference type="InterPro" id="IPR050301">
    <property type="entry name" value="NTE"/>
</dbReference>
<evidence type="ECO:0000256" key="2">
    <source>
        <dbReference type="ARBA" id="ARBA00022963"/>
    </source>
</evidence>
<feature type="active site" description="Nucleophile" evidence="4">
    <location>
        <position position="57"/>
    </location>
</feature>
<comment type="caution">
    <text evidence="6">The sequence shown here is derived from an EMBL/GenBank/DDBJ whole genome shotgun (WGS) entry which is preliminary data.</text>
</comment>
<dbReference type="Gene3D" id="3.40.1090.10">
    <property type="entry name" value="Cytosolic phospholipase A2 catalytic domain"/>
    <property type="match status" value="2"/>
</dbReference>
<keyword evidence="3 4" id="KW-0443">Lipid metabolism</keyword>
<organism evidence="6 7">
    <name type="scientific">Candidatus Doudnabacteria bacterium RIFCSPHIGHO2_01_FULL_46_14</name>
    <dbReference type="NCBI Taxonomy" id="1817824"/>
    <lineage>
        <taxon>Bacteria</taxon>
        <taxon>Candidatus Doudnaibacteriota</taxon>
    </lineage>
</organism>
<gene>
    <name evidence="6" type="ORF">A2751_04560</name>
</gene>
<dbReference type="PANTHER" id="PTHR14226:SF29">
    <property type="entry name" value="NEUROPATHY TARGET ESTERASE SWS"/>
    <property type="match status" value="1"/>
</dbReference>
<evidence type="ECO:0000256" key="4">
    <source>
        <dbReference type="PROSITE-ProRule" id="PRU01161"/>
    </source>
</evidence>
<dbReference type="Pfam" id="PF01734">
    <property type="entry name" value="Patatin"/>
    <property type="match status" value="1"/>
</dbReference>
<dbReference type="PANTHER" id="PTHR14226">
    <property type="entry name" value="NEUROPATHY TARGET ESTERASE/SWISS CHEESE D.MELANOGASTER"/>
    <property type="match status" value="1"/>
</dbReference>
<dbReference type="STRING" id="1817824.A2751_04560"/>
<proteinExistence type="predicted"/>
<feature type="short sequence motif" description="DGA/G" evidence="4">
    <location>
        <begin position="170"/>
        <end position="172"/>
    </location>
</feature>
<evidence type="ECO:0000259" key="5">
    <source>
        <dbReference type="PROSITE" id="PS51635"/>
    </source>
</evidence>
<accession>A0A1F5NNY3</accession>
<keyword evidence="1 4" id="KW-0378">Hydrolase</keyword>
<dbReference type="InterPro" id="IPR016035">
    <property type="entry name" value="Acyl_Trfase/lysoPLipase"/>
</dbReference>
<dbReference type="Proteomes" id="UP000176864">
    <property type="component" value="Unassembled WGS sequence"/>
</dbReference>
<sequence>MRNNRPAPPARLPDRNAVRPKIGLAFSGGSGKAISYVGILEVFEENNIPIDYITACSSGTIIAASYACGTLQKLKDDWLSLDKKFVLKMFELNNTKQALFSTDKFAEWLGQYVNKNFEDVTPRLGFVCADLKTATQIVLGLGDILKAGQASCAVPGLFSPIPWGNMLLADGGLVCTIPGKEAREMGADIVIGGDILGRRHVFTRKTIQFREKYNNFKESSLFWPFRFLSKQFNKFRDAVLVEQRASHGPNIFSILGNAMNIVVDIEKNEIIDNGGCDVVLTPDVKLTNKIGFSDSKNMYEEGRRVALEAIPQIRKLIAEHKA</sequence>
<evidence type="ECO:0000313" key="6">
    <source>
        <dbReference type="EMBL" id="OGE79234.1"/>
    </source>
</evidence>
<dbReference type="GO" id="GO:0016042">
    <property type="term" value="P:lipid catabolic process"/>
    <property type="evidence" value="ECO:0007669"/>
    <property type="project" value="UniProtKB-UniRule"/>
</dbReference>
<feature type="active site" description="Proton acceptor" evidence="4">
    <location>
        <position position="170"/>
    </location>
</feature>
<name>A0A1F5NNY3_9BACT</name>
<evidence type="ECO:0000256" key="3">
    <source>
        <dbReference type="ARBA" id="ARBA00023098"/>
    </source>
</evidence>
<dbReference type="SUPFAM" id="SSF52151">
    <property type="entry name" value="FabD/lysophospholipase-like"/>
    <property type="match status" value="1"/>
</dbReference>
<dbReference type="AlphaFoldDB" id="A0A1F5NNY3"/>
<protein>
    <recommendedName>
        <fullName evidence="5">PNPLA domain-containing protein</fullName>
    </recommendedName>
</protein>
<keyword evidence="2 4" id="KW-0442">Lipid degradation</keyword>
<reference evidence="6 7" key="1">
    <citation type="journal article" date="2016" name="Nat. Commun.">
        <title>Thousands of microbial genomes shed light on interconnected biogeochemical processes in an aquifer system.</title>
        <authorList>
            <person name="Anantharaman K."/>
            <person name="Brown C.T."/>
            <person name="Hug L.A."/>
            <person name="Sharon I."/>
            <person name="Castelle C.J."/>
            <person name="Probst A.J."/>
            <person name="Thomas B.C."/>
            <person name="Singh A."/>
            <person name="Wilkins M.J."/>
            <person name="Karaoz U."/>
            <person name="Brodie E.L."/>
            <person name="Williams K.H."/>
            <person name="Hubbard S.S."/>
            <person name="Banfield J.F."/>
        </authorList>
    </citation>
    <scope>NUCLEOTIDE SEQUENCE [LARGE SCALE GENOMIC DNA]</scope>
</reference>
<comment type="caution">
    <text evidence="4">Lacks conserved residue(s) required for the propagation of feature annotation.</text>
</comment>
<dbReference type="EMBL" id="MFEK01000006">
    <property type="protein sequence ID" value="OGE79234.1"/>
    <property type="molecule type" value="Genomic_DNA"/>
</dbReference>
<dbReference type="PROSITE" id="PS51635">
    <property type="entry name" value="PNPLA"/>
    <property type="match status" value="1"/>
</dbReference>